<evidence type="ECO:0000256" key="1">
    <source>
        <dbReference type="ARBA" id="ARBA00004651"/>
    </source>
</evidence>
<dbReference type="PANTHER" id="PTHR48090">
    <property type="entry name" value="UNDECAPRENYL-PHOSPHATE 4-DEOXY-4-FORMAMIDO-L-ARABINOSE TRANSFERASE-RELATED"/>
    <property type="match status" value="1"/>
</dbReference>
<evidence type="ECO:0000256" key="7">
    <source>
        <dbReference type="ARBA" id="ARBA00023136"/>
    </source>
</evidence>
<sequence length="335" mass="37858">MLLSVIVPLFNEEEIVAKTFSVLEEELQDIEHELIFVNDGSKDRTREILEKLLEQTPQNKLVNFSRNFGHQAAFSAGLKHAQGDAVVIIDGDLQDPPSLIKDMLVKWREGYQVVYAQRHKRKGETIFKKATAHLFYKVLHSLTSIEIPQDTGDFRLMDRIVVDQLNALPERNRFLRGLVCWVGFKKIGILYDRAERTAGTSKYPLRKMLRLAMDGITGFSTTPLKISFLMGFLATIIAFGVFIWSILEKFLSPTTTVPGWASLMTVIVFFGGIQLMSIGIVGEYIGRIYEEVKQRPLYIEDKSKSGCGIRNPSRDAVQDGPYGLPQSAVKRFPGK</sequence>
<feature type="domain" description="Glycosyltransferase 2-like" evidence="11">
    <location>
        <begin position="4"/>
        <end position="164"/>
    </location>
</feature>
<dbReference type="Gene3D" id="3.90.550.10">
    <property type="entry name" value="Spore Coat Polysaccharide Biosynthesis Protein SpsA, Chain A"/>
    <property type="match status" value="1"/>
</dbReference>
<protein>
    <submittedName>
        <fullName evidence="12">Dolichol-phosphate mannosyltransferase</fullName>
    </submittedName>
</protein>
<dbReference type="PANTHER" id="PTHR48090:SF1">
    <property type="entry name" value="PROPHAGE BACTOPRENOL GLUCOSYL TRANSFERASE HOMOLOG"/>
    <property type="match status" value="1"/>
</dbReference>
<evidence type="ECO:0000256" key="2">
    <source>
        <dbReference type="ARBA" id="ARBA00022475"/>
    </source>
</evidence>
<evidence type="ECO:0000256" key="3">
    <source>
        <dbReference type="ARBA" id="ARBA00022676"/>
    </source>
</evidence>
<dbReference type="Pfam" id="PF00535">
    <property type="entry name" value="Glycos_transf_2"/>
    <property type="match status" value="1"/>
</dbReference>
<evidence type="ECO:0000256" key="8">
    <source>
        <dbReference type="ARBA" id="ARBA00038152"/>
    </source>
</evidence>
<dbReference type="OrthoDB" id="9807778at2"/>
<feature type="transmembrane region" description="Helical" evidence="10">
    <location>
        <begin position="259"/>
        <end position="285"/>
    </location>
</feature>
<dbReference type="GO" id="GO:0005886">
    <property type="term" value="C:plasma membrane"/>
    <property type="evidence" value="ECO:0007669"/>
    <property type="project" value="UniProtKB-SubCell"/>
</dbReference>
<dbReference type="SUPFAM" id="SSF53448">
    <property type="entry name" value="Nucleotide-diphospho-sugar transferases"/>
    <property type="match status" value="1"/>
</dbReference>
<feature type="region of interest" description="Disordered" evidence="9">
    <location>
        <begin position="304"/>
        <end position="326"/>
    </location>
</feature>
<dbReference type="GO" id="GO:0016757">
    <property type="term" value="F:glycosyltransferase activity"/>
    <property type="evidence" value="ECO:0007669"/>
    <property type="project" value="UniProtKB-KW"/>
</dbReference>
<organism evidence="12 13">
    <name type="scientific">Hallerella succinigenes</name>
    <dbReference type="NCBI Taxonomy" id="1896222"/>
    <lineage>
        <taxon>Bacteria</taxon>
        <taxon>Pseudomonadati</taxon>
        <taxon>Fibrobacterota</taxon>
        <taxon>Fibrobacteria</taxon>
        <taxon>Fibrobacterales</taxon>
        <taxon>Fibrobacteraceae</taxon>
        <taxon>Hallerella</taxon>
    </lineage>
</organism>
<gene>
    <name evidence="12" type="ORF">BGX16_0332</name>
</gene>
<evidence type="ECO:0000256" key="5">
    <source>
        <dbReference type="ARBA" id="ARBA00022692"/>
    </source>
</evidence>
<dbReference type="InterPro" id="IPR001173">
    <property type="entry name" value="Glyco_trans_2-like"/>
</dbReference>
<dbReference type="InterPro" id="IPR029044">
    <property type="entry name" value="Nucleotide-diphossugar_trans"/>
</dbReference>
<dbReference type="RefSeq" id="WP_100424500.1">
    <property type="nucleotide sequence ID" value="NZ_PGEX01000001.1"/>
</dbReference>
<comment type="subcellular location">
    <subcellularLocation>
        <location evidence="1">Cell membrane</location>
        <topology evidence="1">Multi-pass membrane protein</topology>
    </subcellularLocation>
</comment>
<evidence type="ECO:0000313" key="13">
    <source>
        <dbReference type="Proteomes" id="UP000231134"/>
    </source>
</evidence>
<accession>A0A2M9A3W9</accession>
<keyword evidence="4 12" id="KW-0808">Transferase</keyword>
<comment type="similarity">
    <text evidence="8">Belongs to the glycosyltransferase 2 family. GtrB subfamily.</text>
</comment>
<keyword evidence="2" id="KW-1003">Cell membrane</keyword>
<evidence type="ECO:0000256" key="10">
    <source>
        <dbReference type="SAM" id="Phobius"/>
    </source>
</evidence>
<proteinExistence type="inferred from homology"/>
<keyword evidence="13" id="KW-1185">Reference proteome</keyword>
<dbReference type="FunFam" id="3.90.550.10:FF:000079">
    <property type="entry name" value="Probable glycosyl transferase"/>
    <property type="match status" value="1"/>
</dbReference>
<feature type="transmembrane region" description="Helical" evidence="10">
    <location>
        <begin position="226"/>
        <end position="247"/>
    </location>
</feature>
<evidence type="ECO:0000313" key="12">
    <source>
        <dbReference type="EMBL" id="PJJ40411.1"/>
    </source>
</evidence>
<keyword evidence="6 10" id="KW-1133">Transmembrane helix</keyword>
<dbReference type="CDD" id="cd04187">
    <property type="entry name" value="DPM1_like_bac"/>
    <property type="match status" value="1"/>
</dbReference>
<keyword evidence="3 12" id="KW-0328">Glycosyltransferase</keyword>
<dbReference type="InterPro" id="IPR050256">
    <property type="entry name" value="Glycosyltransferase_2"/>
</dbReference>
<dbReference type="Proteomes" id="UP000231134">
    <property type="component" value="Unassembled WGS sequence"/>
</dbReference>
<evidence type="ECO:0000259" key="11">
    <source>
        <dbReference type="Pfam" id="PF00535"/>
    </source>
</evidence>
<comment type="caution">
    <text evidence="12">The sequence shown here is derived from an EMBL/GenBank/DDBJ whole genome shotgun (WGS) entry which is preliminary data.</text>
</comment>
<evidence type="ECO:0000256" key="9">
    <source>
        <dbReference type="SAM" id="MobiDB-lite"/>
    </source>
</evidence>
<reference evidence="12 13" key="1">
    <citation type="submission" date="2017-11" db="EMBL/GenBank/DDBJ databases">
        <title>Animal gut microbial communities from fecal samples from Wisconsin, USA.</title>
        <authorList>
            <person name="Neumann A."/>
        </authorList>
    </citation>
    <scope>NUCLEOTIDE SEQUENCE [LARGE SCALE GENOMIC DNA]</scope>
    <source>
        <strain evidence="12 13">UWS3</strain>
    </source>
</reference>
<evidence type="ECO:0000256" key="4">
    <source>
        <dbReference type="ARBA" id="ARBA00022679"/>
    </source>
</evidence>
<keyword evidence="7 10" id="KW-0472">Membrane</keyword>
<evidence type="ECO:0000256" key="6">
    <source>
        <dbReference type="ARBA" id="ARBA00022989"/>
    </source>
</evidence>
<dbReference type="AlphaFoldDB" id="A0A2M9A3W9"/>
<name>A0A2M9A3W9_9BACT</name>
<dbReference type="EMBL" id="PGEX01000001">
    <property type="protein sequence ID" value="PJJ40411.1"/>
    <property type="molecule type" value="Genomic_DNA"/>
</dbReference>
<keyword evidence="5 10" id="KW-0812">Transmembrane</keyword>